<dbReference type="EMBL" id="CP042437">
    <property type="protein sequence ID" value="QEC79578.1"/>
    <property type="molecule type" value="Genomic_DNA"/>
</dbReference>
<dbReference type="NCBIfam" id="NF033379">
    <property type="entry name" value="FrucBisAld_I"/>
    <property type="match status" value="1"/>
</dbReference>
<dbReference type="InterPro" id="IPR000741">
    <property type="entry name" value="FBA_I"/>
</dbReference>
<accession>A0A5B8WC06</accession>
<keyword evidence="5 6" id="KW-0456">Lyase</keyword>
<sequence>MDTSTLKTIAYQLMQGNKGLLAMDESTTTCNKRFQELGIPQTEEYRRKYRDLIVNAPGLEEYISGAILFDETIHQSTADGTLFIDILKRKGIIPGIKVDEGAIPMVGFPGEKITEGLDGLGDRLKKYYQMGARFAKWRAVITIGADIPSSTCIKANAYTLARYAMFCQEAGLVPIVEPEVVMDGDHSLQRCAEVTTEVIHAVFNALYQHRVDLEGMILKPNMILSGEDSAEKPGLDEVAEATVKCFLKTVPASVPGIAFLSGGQSAALASERLNRMHTRFGDVMPWVLTYSFSRAIQQPALELWNGNDENIIAAQRALVHRAACNSAAKIGVYTADMEVNEA</sequence>
<dbReference type="FunFam" id="3.20.20.70:FF:000140">
    <property type="entry name" value="Fructose-bisphosphate aldolase"/>
    <property type="match status" value="1"/>
</dbReference>
<evidence type="ECO:0000256" key="1">
    <source>
        <dbReference type="ARBA" id="ARBA00000441"/>
    </source>
</evidence>
<dbReference type="EC" id="4.1.2.13" evidence="6"/>
<protein>
    <recommendedName>
        <fullName evidence="6">Fructose-bisphosphate aldolase</fullName>
        <ecNumber evidence="6">4.1.2.13</ecNumber>
    </recommendedName>
</protein>
<dbReference type="Pfam" id="PF00274">
    <property type="entry name" value="Glycolytic"/>
    <property type="match status" value="1"/>
</dbReference>
<dbReference type="OrthoDB" id="9813469at2"/>
<comment type="catalytic activity">
    <reaction evidence="1 6">
        <text>beta-D-fructose 1,6-bisphosphate = D-glyceraldehyde 3-phosphate + dihydroxyacetone phosphate</text>
        <dbReference type="Rhea" id="RHEA:14729"/>
        <dbReference type="ChEBI" id="CHEBI:32966"/>
        <dbReference type="ChEBI" id="CHEBI:57642"/>
        <dbReference type="ChEBI" id="CHEBI:59776"/>
        <dbReference type="EC" id="4.1.2.13"/>
    </reaction>
</comment>
<dbReference type="GO" id="GO:0006096">
    <property type="term" value="P:glycolytic process"/>
    <property type="evidence" value="ECO:0007669"/>
    <property type="project" value="UniProtKB-UniPathway"/>
</dbReference>
<dbReference type="GO" id="GO:0004332">
    <property type="term" value="F:fructose-bisphosphate aldolase activity"/>
    <property type="evidence" value="ECO:0007669"/>
    <property type="project" value="UniProtKB-EC"/>
</dbReference>
<reference evidence="7 8" key="1">
    <citation type="journal article" date="2013" name="J. Microbiol.">
        <title>Mucilaginibacter ginsenosidivorax sp. nov., with ginsenoside converting activity isolated from sediment.</title>
        <authorList>
            <person name="Kim J.K."/>
            <person name="Choi T.E."/>
            <person name="Liu Q.M."/>
            <person name="Park H.Y."/>
            <person name="Yi T.H."/>
            <person name="Yoon M.H."/>
            <person name="Kim S.C."/>
            <person name="Im W.T."/>
        </authorList>
    </citation>
    <scope>NUCLEOTIDE SEQUENCE [LARGE SCALE GENOMIC DNA]</scope>
    <source>
        <strain evidence="7 8">KHI28</strain>
    </source>
</reference>
<dbReference type="PANTHER" id="PTHR11627">
    <property type="entry name" value="FRUCTOSE-BISPHOSPHATE ALDOLASE"/>
    <property type="match status" value="1"/>
</dbReference>
<name>A0A5B8WC06_9SPHI</name>
<dbReference type="InterPro" id="IPR013785">
    <property type="entry name" value="Aldolase_TIM"/>
</dbReference>
<comment type="similarity">
    <text evidence="3 6">Belongs to the class I fructose-bisphosphate aldolase family.</text>
</comment>
<keyword evidence="8" id="KW-1185">Reference proteome</keyword>
<evidence type="ECO:0000256" key="3">
    <source>
        <dbReference type="ARBA" id="ARBA00010387"/>
    </source>
</evidence>
<dbReference type="SUPFAM" id="SSF51569">
    <property type="entry name" value="Aldolase"/>
    <property type="match status" value="1"/>
</dbReference>
<evidence type="ECO:0000256" key="5">
    <source>
        <dbReference type="ARBA" id="ARBA00023239"/>
    </source>
</evidence>
<dbReference type="RefSeq" id="WP_147059315.1">
    <property type="nucleotide sequence ID" value="NZ_CP042437.1"/>
</dbReference>
<dbReference type="InterPro" id="IPR029768">
    <property type="entry name" value="Aldolase_I_AS"/>
</dbReference>
<evidence type="ECO:0000313" key="7">
    <source>
        <dbReference type="EMBL" id="QEC79578.1"/>
    </source>
</evidence>
<organism evidence="7 8">
    <name type="scientific">Mucilaginibacter ginsenosidivorax</name>
    <dbReference type="NCBI Taxonomy" id="862126"/>
    <lineage>
        <taxon>Bacteria</taxon>
        <taxon>Pseudomonadati</taxon>
        <taxon>Bacteroidota</taxon>
        <taxon>Sphingobacteriia</taxon>
        <taxon>Sphingobacteriales</taxon>
        <taxon>Sphingobacteriaceae</taxon>
        <taxon>Mucilaginibacter</taxon>
    </lineage>
</organism>
<keyword evidence="4 6" id="KW-0324">Glycolysis</keyword>
<evidence type="ECO:0000256" key="2">
    <source>
        <dbReference type="ARBA" id="ARBA00004714"/>
    </source>
</evidence>
<dbReference type="Gene3D" id="3.20.20.70">
    <property type="entry name" value="Aldolase class I"/>
    <property type="match status" value="1"/>
</dbReference>
<gene>
    <name evidence="7" type="ORF">FSB76_27845</name>
</gene>
<dbReference type="AlphaFoldDB" id="A0A5B8WC06"/>
<dbReference type="KEGG" id="mgk:FSB76_27845"/>
<dbReference type="PROSITE" id="PS00158">
    <property type="entry name" value="ALDOLASE_CLASS_I"/>
    <property type="match status" value="1"/>
</dbReference>
<dbReference type="UniPathway" id="UPA00109">
    <property type="reaction ID" value="UER00183"/>
</dbReference>
<proteinExistence type="inferred from homology"/>
<evidence type="ECO:0000256" key="4">
    <source>
        <dbReference type="ARBA" id="ARBA00023152"/>
    </source>
</evidence>
<evidence type="ECO:0000313" key="8">
    <source>
        <dbReference type="Proteomes" id="UP000321362"/>
    </source>
</evidence>
<comment type="pathway">
    <text evidence="2">Carbohydrate degradation; glycolysis; D-glyceraldehyde 3-phosphate and glycerone phosphate from D-glucose: step 4/4.</text>
</comment>
<evidence type="ECO:0000256" key="6">
    <source>
        <dbReference type="RuleBase" id="RU003994"/>
    </source>
</evidence>
<dbReference type="Proteomes" id="UP000321362">
    <property type="component" value="Chromosome"/>
</dbReference>